<protein>
    <submittedName>
        <fullName evidence="6">Mitochondrial inner membrane protein COX18</fullName>
    </submittedName>
</protein>
<sequence length="184" mass="21039">MVRYKALDGLRKAWLQVIRRNVVQNSENVDQFAKISAKEYGNKMREIHRRHDCSPLQTIIYPFIVQTPLFFLVSFTLRGMAGLSLPILGESSISLEPEFAYEGALWFENLLLPDPTFLLPFGIGSLNFLNAELTSSSRGNKTRRFNRIVTNNLKILSVITIPIAMQLPSVQTLSRRNKTDDVRR</sequence>
<dbReference type="Proteomes" id="UP000186594">
    <property type="component" value="Unassembled WGS sequence"/>
</dbReference>
<dbReference type="PANTHER" id="PTHR12428">
    <property type="entry name" value="OXA1"/>
    <property type="match status" value="1"/>
</dbReference>
<dbReference type="GO" id="GO:0032977">
    <property type="term" value="F:membrane insertase activity"/>
    <property type="evidence" value="ECO:0007669"/>
    <property type="project" value="InterPro"/>
</dbReference>
<dbReference type="AlphaFoldDB" id="A0A1U7LHI1"/>
<evidence type="ECO:0000256" key="1">
    <source>
        <dbReference type="ARBA" id="ARBA00004141"/>
    </source>
</evidence>
<comment type="caution">
    <text evidence="6">The sequence shown here is derived from an EMBL/GenBank/DDBJ whole genome shotgun (WGS) entry which is preliminary data.</text>
</comment>
<comment type="similarity">
    <text evidence="2">Belongs to the OXA1/ALB3/YidC family.</text>
</comment>
<organism evidence="6 7">
    <name type="scientific">Neolecta irregularis (strain DAH-3)</name>
    <dbReference type="NCBI Taxonomy" id="1198029"/>
    <lineage>
        <taxon>Eukaryota</taxon>
        <taxon>Fungi</taxon>
        <taxon>Dikarya</taxon>
        <taxon>Ascomycota</taxon>
        <taxon>Taphrinomycotina</taxon>
        <taxon>Neolectales</taxon>
        <taxon>Neolectaceae</taxon>
        <taxon>Neolecta</taxon>
    </lineage>
</organism>
<comment type="subcellular location">
    <subcellularLocation>
        <location evidence="1">Membrane</location>
        <topology evidence="1">Multi-pass membrane protein</topology>
    </subcellularLocation>
</comment>
<accession>A0A1U7LHI1</accession>
<dbReference type="GO" id="GO:0033617">
    <property type="term" value="P:mitochondrial respiratory chain complex IV assembly"/>
    <property type="evidence" value="ECO:0007669"/>
    <property type="project" value="TreeGrafter"/>
</dbReference>
<keyword evidence="5" id="KW-0472">Membrane</keyword>
<evidence type="ECO:0000256" key="5">
    <source>
        <dbReference type="ARBA" id="ARBA00023136"/>
    </source>
</evidence>
<dbReference type="STRING" id="1198029.A0A1U7LHI1"/>
<evidence type="ECO:0000256" key="4">
    <source>
        <dbReference type="ARBA" id="ARBA00022989"/>
    </source>
</evidence>
<keyword evidence="4" id="KW-1133">Transmembrane helix</keyword>
<dbReference type="GO" id="GO:0005743">
    <property type="term" value="C:mitochondrial inner membrane"/>
    <property type="evidence" value="ECO:0007669"/>
    <property type="project" value="TreeGrafter"/>
</dbReference>
<evidence type="ECO:0000256" key="2">
    <source>
        <dbReference type="ARBA" id="ARBA00009877"/>
    </source>
</evidence>
<evidence type="ECO:0000313" key="6">
    <source>
        <dbReference type="EMBL" id="OLL22116.1"/>
    </source>
</evidence>
<gene>
    <name evidence="6" type="ORF">NEOLI_001370</name>
</gene>
<dbReference type="InterPro" id="IPR001708">
    <property type="entry name" value="YidC/ALB3/OXA1/COX18"/>
</dbReference>
<dbReference type="OrthoDB" id="2148490at2759"/>
<dbReference type="PANTHER" id="PTHR12428:SF65">
    <property type="entry name" value="CYTOCHROME C OXIDASE ASSEMBLY PROTEIN COX18, MITOCHONDRIAL"/>
    <property type="match status" value="1"/>
</dbReference>
<dbReference type="GO" id="GO:0032979">
    <property type="term" value="P:protein insertion into mitochondrial inner membrane from matrix"/>
    <property type="evidence" value="ECO:0007669"/>
    <property type="project" value="TreeGrafter"/>
</dbReference>
<keyword evidence="3" id="KW-0812">Transmembrane</keyword>
<evidence type="ECO:0000256" key="3">
    <source>
        <dbReference type="ARBA" id="ARBA00022692"/>
    </source>
</evidence>
<reference evidence="6 7" key="1">
    <citation type="submission" date="2016-04" db="EMBL/GenBank/DDBJ databases">
        <title>Evolutionary innovation and constraint leading to complex multicellularity in the Ascomycota.</title>
        <authorList>
            <person name="Cisse O."/>
            <person name="Nguyen A."/>
            <person name="Hewitt D.A."/>
            <person name="Jedd G."/>
            <person name="Stajich J.E."/>
        </authorList>
    </citation>
    <scope>NUCLEOTIDE SEQUENCE [LARGE SCALE GENOMIC DNA]</scope>
    <source>
        <strain evidence="6 7">DAH-3</strain>
    </source>
</reference>
<evidence type="ECO:0000313" key="7">
    <source>
        <dbReference type="Proteomes" id="UP000186594"/>
    </source>
</evidence>
<keyword evidence="7" id="KW-1185">Reference proteome</keyword>
<dbReference type="EMBL" id="LXFE01003900">
    <property type="protein sequence ID" value="OLL22116.1"/>
    <property type="molecule type" value="Genomic_DNA"/>
</dbReference>
<proteinExistence type="inferred from homology"/>
<name>A0A1U7LHI1_NEOID</name>